<dbReference type="SUPFAM" id="SSF52047">
    <property type="entry name" value="RNI-like"/>
    <property type="match status" value="1"/>
</dbReference>
<keyword evidence="1" id="KW-0677">Repeat</keyword>
<dbReference type="EMBL" id="JABEZW010227747">
    <property type="protein sequence ID" value="MBA0788420.1"/>
    <property type="molecule type" value="Genomic_DNA"/>
</dbReference>
<keyword evidence="6" id="KW-1185">Reference proteome</keyword>
<comment type="caution">
    <text evidence="5">The sequence shown here is derived from an EMBL/GenBank/DDBJ whole genome shotgun (WGS) entry which is preliminary data.</text>
</comment>
<dbReference type="AlphaFoldDB" id="A0A7J9FSY8"/>
<feature type="domain" description="Disease resistance R13L4/SHOC-2-like LRR" evidence="4">
    <location>
        <begin position="91"/>
        <end position="214"/>
    </location>
</feature>
<dbReference type="PANTHER" id="PTHR47186:SF63">
    <property type="entry name" value="C-JID DOMAIN-CONTAINING PROTEIN"/>
    <property type="match status" value="1"/>
</dbReference>
<reference evidence="5 6" key="1">
    <citation type="journal article" date="2019" name="Genome Biol. Evol.">
        <title>Insights into the evolution of the New World diploid cottons (Gossypium, subgenus Houzingenia) based on genome sequencing.</title>
        <authorList>
            <person name="Grover C.E."/>
            <person name="Arick M.A. 2nd"/>
            <person name="Thrash A."/>
            <person name="Conover J.L."/>
            <person name="Sanders W.S."/>
            <person name="Peterson D.G."/>
            <person name="Frelichowski J.E."/>
            <person name="Scheffler J.A."/>
            <person name="Scheffler B.E."/>
            <person name="Wendel J.F."/>
        </authorList>
    </citation>
    <scope>NUCLEOTIDE SEQUENCE [LARGE SCALE GENOMIC DNA]</scope>
    <source>
        <strain evidence="5">8</strain>
        <tissue evidence="5">Leaf</tissue>
    </source>
</reference>
<keyword evidence="2" id="KW-0611">Plant defense</keyword>
<name>A0A7J9FSY8_9ROSI</name>
<organism evidence="5 6">
    <name type="scientific">Gossypium trilobum</name>
    <dbReference type="NCBI Taxonomy" id="34281"/>
    <lineage>
        <taxon>Eukaryota</taxon>
        <taxon>Viridiplantae</taxon>
        <taxon>Streptophyta</taxon>
        <taxon>Embryophyta</taxon>
        <taxon>Tracheophyta</taxon>
        <taxon>Spermatophyta</taxon>
        <taxon>Magnoliopsida</taxon>
        <taxon>eudicotyledons</taxon>
        <taxon>Gunneridae</taxon>
        <taxon>Pentapetalae</taxon>
        <taxon>rosids</taxon>
        <taxon>malvids</taxon>
        <taxon>Malvales</taxon>
        <taxon>Malvaceae</taxon>
        <taxon>Malvoideae</taxon>
        <taxon>Gossypium</taxon>
    </lineage>
</organism>
<dbReference type="Gene3D" id="3.80.10.10">
    <property type="entry name" value="Ribonuclease Inhibitor"/>
    <property type="match status" value="2"/>
</dbReference>
<evidence type="ECO:0000313" key="5">
    <source>
        <dbReference type="EMBL" id="MBA0788420.1"/>
    </source>
</evidence>
<evidence type="ECO:0000313" key="6">
    <source>
        <dbReference type="Proteomes" id="UP000593568"/>
    </source>
</evidence>
<dbReference type="PANTHER" id="PTHR47186">
    <property type="entry name" value="LEUCINE-RICH REPEAT-CONTAINING PROTEIN 57"/>
    <property type="match status" value="1"/>
</dbReference>
<evidence type="ECO:0000256" key="2">
    <source>
        <dbReference type="ARBA" id="ARBA00022821"/>
    </source>
</evidence>
<dbReference type="Pfam" id="PF23598">
    <property type="entry name" value="LRR_14"/>
    <property type="match status" value="1"/>
</dbReference>
<accession>A0A7J9FSY8</accession>
<protein>
    <submittedName>
        <fullName evidence="5">Uncharacterized protein</fullName>
    </submittedName>
</protein>
<dbReference type="InterPro" id="IPR058546">
    <property type="entry name" value="RPS4B/Roq1-like_LRR"/>
</dbReference>
<dbReference type="Proteomes" id="UP000593568">
    <property type="component" value="Unassembled WGS sequence"/>
</dbReference>
<evidence type="ECO:0000256" key="1">
    <source>
        <dbReference type="ARBA" id="ARBA00022737"/>
    </source>
</evidence>
<dbReference type="Pfam" id="PF23286">
    <property type="entry name" value="LRR_13"/>
    <property type="match status" value="1"/>
</dbReference>
<sequence>MGSLEKLILSGCFNLKRFPEIDGKMECLLVLYLDGINIKELPSSIGNLRRLKVLNLKDCKSLRSLPIKIGMESLEKSGCSNLKRFPEIDGKMECLQELSLDGTGIKELPISIGNLSSLVLLNLKDCRNLVDLPRSIGGCRSLKSLNISGCYKVEYFPENMQKIEFLEELKPSSKLQKKLHSLLKVIQRGRTNSMALMLPSLLGLSSLKELNLWDCNLCEGDIPSDI</sequence>
<evidence type="ECO:0000259" key="4">
    <source>
        <dbReference type="Pfam" id="PF23598"/>
    </source>
</evidence>
<feature type="domain" description="Disease resistance protein RPS4B/Roq1-like leucine-rich repeats" evidence="3">
    <location>
        <begin position="2"/>
        <end position="70"/>
    </location>
</feature>
<gene>
    <name evidence="5" type="ORF">Gotri_028238</name>
</gene>
<dbReference type="InterPro" id="IPR055414">
    <property type="entry name" value="LRR_R13L4/SHOC2-like"/>
</dbReference>
<proteinExistence type="predicted"/>
<dbReference type="InterPro" id="IPR032675">
    <property type="entry name" value="LRR_dom_sf"/>
</dbReference>
<evidence type="ECO:0000259" key="3">
    <source>
        <dbReference type="Pfam" id="PF23286"/>
    </source>
</evidence>